<evidence type="ECO:0000313" key="2">
    <source>
        <dbReference type="EMBL" id="TKR59631.1"/>
    </source>
</evidence>
<feature type="region of interest" description="Disordered" evidence="1">
    <location>
        <begin position="1"/>
        <end position="35"/>
    </location>
</feature>
<keyword evidence="3" id="KW-1185">Reference proteome</keyword>
<dbReference type="AlphaFoldDB" id="A0A4U5LU59"/>
<gene>
    <name evidence="2" type="ORF">L596_029272</name>
</gene>
<dbReference type="EMBL" id="AZBU02000012">
    <property type="protein sequence ID" value="TKR59631.1"/>
    <property type="molecule type" value="Genomic_DNA"/>
</dbReference>
<reference evidence="2 3" key="1">
    <citation type="journal article" date="2015" name="Genome Biol.">
        <title>Comparative genomics of Steinernema reveals deeply conserved gene regulatory networks.</title>
        <authorList>
            <person name="Dillman A.R."/>
            <person name="Macchietto M."/>
            <person name="Porter C.F."/>
            <person name="Rogers A."/>
            <person name="Williams B."/>
            <person name="Antoshechkin I."/>
            <person name="Lee M.M."/>
            <person name="Goodwin Z."/>
            <person name="Lu X."/>
            <person name="Lewis E.E."/>
            <person name="Goodrich-Blair H."/>
            <person name="Stock S.P."/>
            <person name="Adams B.J."/>
            <person name="Sternberg P.W."/>
            <person name="Mortazavi A."/>
        </authorList>
    </citation>
    <scope>NUCLEOTIDE SEQUENCE [LARGE SCALE GENOMIC DNA]</scope>
    <source>
        <strain evidence="2 3">ALL</strain>
    </source>
</reference>
<evidence type="ECO:0000313" key="3">
    <source>
        <dbReference type="Proteomes" id="UP000298663"/>
    </source>
</evidence>
<protein>
    <submittedName>
        <fullName evidence="2">Uncharacterized protein</fullName>
    </submittedName>
</protein>
<proteinExistence type="predicted"/>
<dbReference type="Proteomes" id="UP000298663">
    <property type="component" value="Unassembled WGS sequence"/>
</dbReference>
<name>A0A4U5LU59_STECR</name>
<sequence length="66" mass="7521">MYAITRPAAAPNRDQRGPKTRRTGGSGTDWWPDIRAHSWPGCGKEDELEEEAKRRIRRGALVRTCE</sequence>
<accession>A0A4U5LU59</accession>
<evidence type="ECO:0000256" key="1">
    <source>
        <dbReference type="SAM" id="MobiDB-lite"/>
    </source>
</evidence>
<organism evidence="2 3">
    <name type="scientific">Steinernema carpocapsae</name>
    <name type="common">Entomopathogenic nematode</name>
    <dbReference type="NCBI Taxonomy" id="34508"/>
    <lineage>
        <taxon>Eukaryota</taxon>
        <taxon>Metazoa</taxon>
        <taxon>Ecdysozoa</taxon>
        <taxon>Nematoda</taxon>
        <taxon>Chromadorea</taxon>
        <taxon>Rhabditida</taxon>
        <taxon>Tylenchina</taxon>
        <taxon>Panagrolaimomorpha</taxon>
        <taxon>Strongyloidoidea</taxon>
        <taxon>Steinernematidae</taxon>
        <taxon>Steinernema</taxon>
    </lineage>
</organism>
<reference evidence="2 3" key="2">
    <citation type="journal article" date="2019" name="G3 (Bethesda)">
        <title>Hybrid Assembly of the Genome of the Entomopathogenic Nematode Steinernema carpocapsae Identifies the X-Chromosome.</title>
        <authorList>
            <person name="Serra L."/>
            <person name="Macchietto M."/>
            <person name="Macias-Munoz A."/>
            <person name="McGill C.J."/>
            <person name="Rodriguez I.M."/>
            <person name="Rodriguez B."/>
            <person name="Murad R."/>
            <person name="Mortazavi A."/>
        </authorList>
    </citation>
    <scope>NUCLEOTIDE SEQUENCE [LARGE SCALE GENOMIC DNA]</scope>
    <source>
        <strain evidence="2 3">ALL</strain>
    </source>
</reference>
<comment type="caution">
    <text evidence="2">The sequence shown here is derived from an EMBL/GenBank/DDBJ whole genome shotgun (WGS) entry which is preliminary data.</text>
</comment>